<accession>F4KPE3</accession>
<keyword evidence="1" id="KW-1133">Transmembrane helix</keyword>
<gene>
    <name evidence="2" type="ordered locus">Halhy_2012</name>
</gene>
<reference key="2">
    <citation type="submission" date="2011-04" db="EMBL/GenBank/DDBJ databases">
        <title>Complete sequence of chromosome of Haliscomenobacter hydrossis DSM 1100.</title>
        <authorList>
            <consortium name="US DOE Joint Genome Institute (JGI-PGF)"/>
            <person name="Lucas S."/>
            <person name="Han J."/>
            <person name="Lapidus A."/>
            <person name="Bruce D."/>
            <person name="Goodwin L."/>
            <person name="Pitluck S."/>
            <person name="Peters L."/>
            <person name="Kyrpides N."/>
            <person name="Mavromatis K."/>
            <person name="Ivanova N."/>
            <person name="Ovchinnikova G."/>
            <person name="Pagani I."/>
            <person name="Daligault H."/>
            <person name="Detter J.C."/>
            <person name="Han C."/>
            <person name="Land M."/>
            <person name="Hauser L."/>
            <person name="Markowitz V."/>
            <person name="Cheng J.-F."/>
            <person name="Hugenholtz P."/>
            <person name="Woyke T."/>
            <person name="Wu D."/>
            <person name="Verbarg S."/>
            <person name="Frueling A."/>
            <person name="Brambilla E."/>
            <person name="Klenk H.-P."/>
            <person name="Eisen J.A."/>
        </authorList>
    </citation>
    <scope>NUCLEOTIDE SEQUENCE</scope>
    <source>
        <strain>DSM 1100</strain>
    </source>
</reference>
<dbReference type="OrthoDB" id="595025at2"/>
<name>F4KPE3_HALH1</name>
<dbReference type="Gene3D" id="1.20.120.1490">
    <property type="match status" value="1"/>
</dbReference>
<evidence type="ECO:0000313" key="3">
    <source>
        <dbReference type="Proteomes" id="UP000008461"/>
    </source>
</evidence>
<dbReference type="eggNOG" id="COG3678">
    <property type="taxonomic scope" value="Bacteria"/>
</dbReference>
<dbReference type="EMBL" id="CP002691">
    <property type="protein sequence ID" value="AEE49897.1"/>
    <property type="molecule type" value="Genomic_DNA"/>
</dbReference>
<evidence type="ECO:0000313" key="2">
    <source>
        <dbReference type="EMBL" id="AEE49897.1"/>
    </source>
</evidence>
<proteinExistence type="predicted"/>
<sequence length="154" mass="17891">MNAIKIMGIALVLLLILNFISLGLLWKMSSPQNGRPSRPSEAADFLMRELKFNEVQRKYYQGLILQHRKQMRRLQSSRIALHNKFFAGIATGDTSQLNALRQLQGETELLTFQHFQAVRKLGTPEQQTRFDQIIQEVLRKMSPRRPGPRRLPEH</sequence>
<dbReference type="HOGENOM" id="CLU_111511_0_0_10"/>
<organism evidence="2 3">
    <name type="scientific">Haliscomenobacter hydrossis (strain ATCC 27775 / DSM 1100 / LMG 10767 / O)</name>
    <dbReference type="NCBI Taxonomy" id="760192"/>
    <lineage>
        <taxon>Bacteria</taxon>
        <taxon>Pseudomonadati</taxon>
        <taxon>Bacteroidota</taxon>
        <taxon>Saprospiria</taxon>
        <taxon>Saprospirales</taxon>
        <taxon>Haliscomenobacteraceae</taxon>
        <taxon>Haliscomenobacter</taxon>
    </lineage>
</organism>
<dbReference type="AlphaFoldDB" id="F4KPE3"/>
<keyword evidence="1" id="KW-0472">Membrane</keyword>
<keyword evidence="3" id="KW-1185">Reference proteome</keyword>
<evidence type="ECO:0000256" key="1">
    <source>
        <dbReference type="SAM" id="Phobius"/>
    </source>
</evidence>
<evidence type="ECO:0008006" key="4">
    <source>
        <dbReference type="Google" id="ProtNLM"/>
    </source>
</evidence>
<dbReference type="KEGG" id="hhy:Halhy_2012"/>
<dbReference type="Proteomes" id="UP000008461">
    <property type="component" value="Chromosome"/>
</dbReference>
<feature type="transmembrane region" description="Helical" evidence="1">
    <location>
        <begin position="6"/>
        <end position="26"/>
    </location>
</feature>
<dbReference type="STRING" id="760192.Halhy_2012"/>
<protein>
    <recommendedName>
        <fullName evidence="4">Periplasmic heavy metal sensor</fullName>
    </recommendedName>
</protein>
<dbReference type="RefSeq" id="WP_013764450.1">
    <property type="nucleotide sequence ID" value="NC_015510.1"/>
</dbReference>
<reference evidence="2 3" key="1">
    <citation type="journal article" date="2011" name="Stand. Genomic Sci.">
        <title>Complete genome sequence of Haliscomenobacter hydrossis type strain (O).</title>
        <authorList>
            <consortium name="US DOE Joint Genome Institute (JGI-PGF)"/>
            <person name="Daligault H."/>
            <person name="Lapidus A."/>
            <person name="Zeytun A."/>
            <person name="Nolan M."/>
            <person name="Lucas S."/>
            <person name="Del Rio T.G."/>
            <person name="Tice H."/>
            <person name="Cheng J.F."/>
            <person name="Tapia R."/>
            <person name="Han C."/>
            <person name="Goodwin L."/>
            <person name="Pitluck S."/>
            <person name="Liolios K."/>
            <person name="Pagani I."/>
            <person name="Ivanova N."/>
            <person name="Huntemann M."/>
            <person name="Mavromatis K."/>
            <person name="Mikhailova N."/>
            <person name="Pati A."/>
            <person name="Chen A."/>
            <person name="Palaniappan K."/>
            <person name="Land M."/>
            <person name="Hauser L."/>
            <person name="Brambilla E.M."/>
            <person name="Rohde M."/>
            <person name="Verbarg S."/>
            <person name="Goker M."/>
            <person name="Bristow J."/>
            <person name="Eisen J.A."/>
            <person name="Markowitz V."/>
            <person name="Hugenholtz P."/>
            <person name="Kyrpides N.C."/>
            <person name="Klenk H.P."/>
            <person name="Woyke T."/>
        </authorList>
    </citation>
    <scope>NUCLEOTIDE SEQUENCE [LARGE SCALE GENOMIC DNA]</scope>
    <source>
        <strain evidence="3">ATCC 27775 / DSM 1100 / LMG 10767 / O</strain>
    </source>
</reference>
<keyword evidence="1" id="KW-0812">Transmembrane</keyword>